<keyword evidence="1" id="KW-0812">Transmembrane</keyword>
<sequence>MEQESGWDIVRSERGWSMREAGMGLLRATLLFGLGIAALTVIIVPALDKRSSEWADGAGIDAMQVGSIDKGNTYTIRRSVLQPSPDAVCIIRQDGTSTGTC</sequence>
<comment type="caution">
    <text evidence="2">The sequence shown here is derived from an EMBL/GenBank/DDBJ whole genome shotgun (WGS) entry which is preliminary data.</text>
</comment>
<keyword evidence="1" id="KW-0472">Membrane</keyword>
<keyword evidence="3" id="KW-1185">Reference proteome</keyword>
<dbReference type="RefSeq" id="WP_116623782.1">
    <property type="nucleotide sequence ID" value="NZ_QURN01000006.1"/>
</dbReference>
<name>A0A371XFE3_9HYPH</name>
<evidence type="ECO:0000256" key="1">
    <source>
        <dbReference type="SAM" id="Phobius"/>
    </source>
</evidence>
<proteinExistence type="predicted"/>
<gene>
    <name evidence="2" type="ORF">DY251_10265</name>
</gene>
<reference evidence="3" key="1">
    <citation type="submission" date="2018-08" db="EMBL/GenBank/DDBJ databases">
        <authorList>
            <person name="Im W.T."/>
        </authorList>
    </citation>
    <scope>NUCLEOTIDE SEQUENCE [LARGE SCALE GENOMIC DNA]</scope>
    <source>
        <strain evidence="3">LA-28</strain>
    </source>
</reference>
<keyword evidence="1" id="KW-1133">Transmembrane helix</keyword>
<dbReference type="AlphaFoldDB" id="A0A371XFE3"/>
<feature type="transmembrane region" description="Helical" evidence="1">
    <location>
        <begin position="25"/>
        <end position="47"/>
    </location>
</feature>
<evidence type="ECO:0000313" key="3">
    <source>
        <dbReference type="Proteomes" id="UP000262379"/>
    </source>
</evidence>
<organism evidence="2 3">
    <name type="scientific">Mesorhizobium denitrificans</name>
    <dbReference type="NCBI Taxonomy" id="2294114"/>
    <lineage>
        <taxon>Bacteria</taxon>
        <taxon>Pseudomonadati</taxon>
        <taxon>Pseudomonadota</taxon>
        <taxon>Alphaproteobacteria</taxon>
        <taxon>Hyphomicrobiales</taxon>
        <taxon>Phyllobacteriaceae</taxon>
        <taxon>Mesorhizobium</taxon>
    </lineage>
</organism>
<dbReference type="EMBL" id="QURN01000006">
    <property type="protein sequence ID" value="RFC67946.1"/>
    <property type="molecule type" value="Genomic_DNA"/>
</dbReference>
<evidence type="ECO:0000313" key="2">
    <source>
        <dbReference type="EMBL" id="RFC67946.1"/>
    </source>
</evidence>
<dbReference type="Proteomes" id="UP000262379">
    <property type="component" value="Unassembled WGS sequence"/>
</dbReference>
<accession>A0A371XFE3</accession>
<protein>
    <submittedName>
        <fullName evidence="2">Uncharacterized protein</fullName>
    </submittedName>
</protein>